<evidence type="ECO:0000313" key="16">
    <source>
        <dbReference type="EMBL" id="ADE56739.1"/>
    </source>
</evidence>
<dbReference type="PANTHER" id="PTHR30627">
    <property type="entry name" value="PEPTIDOGLYCAN D,D-TRANSPEPTIDASE"/>
    <property type="match status" value="1"/>
</dbReference>
<dbReference type="eggNOG" id="COG0768">
    <property type="taxonomic scope" value="Bacteria"/>
</dbReference>
<dbReference type="Pfam" id="PF03717">
    <property type="entry name" value="PBP_dimer"/>
    <property type="match status" value="1"/>
</dbReference>
<keyword evidence="16" id="KW-0328">Glycosyltransferase</keyword>
<dbReference type="RefSeq" id="WP_013048005.1">
    <property type="nucleotide sequence ID" value="NC_014011.1"/>
</dbReference>
<keyword evidence="16" id="KW-0808">Transferase</keyword>
<dbReference type="InterPro" id="IPR012338">
    <property type="entry name" value="Beta-lactam/transpept-like"/>
</dbReference>
<evidence type="ECO:0000256" key="10">
    <source>
        <dbReference type="ARBA" id="ARBA00022989"/>
    </source>
</evidence>
<evidence type="ECO:0000256" key="9">
    <source>
        <dbReference type="ARBA" id="ARBA00022984"/>
    </source>
</evidence>
<keyword evidence="4" id="KW-0997">Cell inner membrane</keyword>
<evidence type="ECO:0000256" key="8">
    <source>
        <dbReference type="ARBA" id="ARBA00022960"/>
    </source>
</evidence>
<dbReference type="PANTHER" id="PTHR30627:SF2">
    <property type="entry name" value="PEPTIDOGLYCAN D,D-TRANSPEPTIDASE MRDA"/>
    <property type="match status" value="1"/>
</dbReference>
<dbReference type="EC" id="2.4.1.129" evidence="16"/>
<sequence length="578" mass="63656">MPSDRSDIDRRLRTWRIVMLCSMGLLIGALYYFQIIHGDSYIKLATGNRLRFVRFAPSRGNIYDRNGAPLATNIRTFDIMGYPLDLEKEQLVSKTSEILNKHGIPLTSEEIKNTVKRQYWAPYRVVRVVSNLTLTQMVDLIADPEFPPQLFPVPVWRRTYPSGALTANVTGYVAEISEDELKSKREGDYVGGDLIGKAGIEFSYESLLRGMPGEESIEVDARGRRVQEIDFKSPVKGKDIYLTLDLGAQRLSADLMKENRGSVVVLDVETGAVLVLYTAPSYDNNPLAWGVSAREWKSLLKDPERPMLDRSIAGVYPPASTFKPLVALSALEEGAITPKTTYFCGGSFQLGGRAFRCWKRGGHGTIGLKEALSQSCDVYFYQTGIKVGIDRLTRWGQKLGVGNLTGIDIPGELSGNRAGREWKEKVVKEVWYQGDTVNYSIGQGFLLMTPIQIARMYAVFANGGNLITPHLYRGEMVPPQKLNLSKNHIKTIHEGLVNVIKRGTGWRAGTFGVTVAGKTGTAQNAHGPDHALFAGYAPADKPRYVAVAVIEAGEHGSSAAAPIVGEVLAYLVGHDSLK</sequence>
<dbReference type="KEGG" id="aco:Amico_0604"/>
<dbReference type="GO" id="GO:0008658">
    <property type="term" value="F:penicillin binding"/>
    <property type="evidence" value="ECO:0007669"/>
    <property type="project" value="InterPro"/>
</dbReference>
<keyword evidence="10 13" id="KW-1133">Transmembrane helix</keyword>
<dbReference type="InterPro" id="IPR005311">
    <property type="entry name" value="PBP_dimer"/>
</dbReference>
<keyword evidence="7" id="KW-0378">Hydrolase</keyword>
<feature type="domain" description="Penicillin-binding protein transpeptidase" evidence="14">
    <location>
        <begin position="261"/>
        <end position="568"/>
    </location>
</feature>
<evidence type="ECO:0000256" key="13">
    <source>
        <dbReference type="SAM" id="Phobius"/>
    </source>
</evidence>
<dbReference type="GO" id="GO:0071972">
    <property type="term" value="F:peptidoglycan L,D-transpeptidase activity"/>
    <property type="evidence" value="ECO:0007669"/>
    <property type="project" value="TreeGrafter"/>
</dbReference>
<keyword evidence="5" id="KW-0645">Protease</keyword>
<name>D5EDV7_AMICL</name>
<dbReference type="InterPro" id="IPR036138">
    <property type="entry name" value="PBP_dimer_sf"/>
</dbReference>
<dbReference type="GO" id="GO:0016757">
    <property type="term" value="F:glycosyltransferase activity"/>
    <property type="evidence" value="ECO:0007669"/>
    <property type="project" value="UniProtKB-KW"/>
</dbReference>
<dbReference type="GO" id="GO:0009252">
    <property type="term" value="P:peptidoglycan biosynthetic process"/>
    <property type="evidence" value="ECO:0007669"/>
    <property type="project" value="UniProtKB-KW"/>
</dbReference>
<feature type="domain" description="Penicillin-binding protein dimerisation" evidence="15">
    <location>
        <begin position="56"/>
        <end position="229"/>
    </location>
</feature>
<evidence type="ECO:0000256" key="7">
    <source>
        <dbReference type="ARBA" id="ARBA00022801"/>
    </source>
</evidence>
<keyword evidence="11 13" id="KW-0472">Membrane</keyword>
<dbReference type="InterPro" id="IPR050515">
    <property type="entry name" value="Beta-lactam/transpept"/>
</dbReference>
<evidence type="ECO:0000259" key="15">
    <source>
        <dbReference type="Pfam" id="PF03717"/>
    </source>
</evidence>
<evidence type="ECO:0000256" key="4">
    <source>
        <dbReference type="ARBA" id="ARBA00022519"/>
    </source>
</evidence>
<keyword evidence="12" id="KW-0961">Cell wall biogenesis/degradation</keyword>
<comment type="subcellular location">
    <subcellularLocation>
        <location evidence="2">Cell membrane</location>
    </subcellularLocation>
    <subcellularLocation>
        <location evidence="1">Membrane</location>
        <topology evidence="1">Single-pass membrane protein</topology>
    </subcellularLocation>
</comment>
<dbReference type="EMBL" id="CP001997">
    <property type="protein sequence ID" value="ADE56739.1"/>
    <property type="molecule type" value="Genomic_DNA"/>
</dbReference>
<dbReference type="AlphaFoldDB" id="D5EDV7"/>
<dbReference type="Gene3D" id="3.90.1310.10">
    <property type="entry name" value="Penicillin-binding protein 2a (Domain 2)"/>
    <property type="match status" value="1"/>
</dbReference>
<dbReference type="SUPFAM" id="SSF56519">
    <property type="entry name" value="Penicillin binding protein dimerisation domain"/>
    <property type="match status" value="1"/>
</dbReference>
<dbReference type="InterPro" id="IPR001460">
    <property type="entry name" value="PCN-bd_Tpept"/>
</dbReference>
<dbReference type="Gene3D" id="3.30.1390.30">
    <property type="entry name" value="Penicillin-binding protein 2a, domain 3"/>
    <property type="match status" value="1"/>
</dbReference>
<dbReference type="STRING" id="572547.Amico_0604"/>
<dbReference type="Proteomes" id="UP000002366">
    <property type="component" value="Chromosome"/>
</dbReference>
<evidence type="ECO:0000313" key="17">
    <source>
        <dbReference type="Proteomes" id="UP000002366"/>
    </source>
</evidence>
<dbReference type="GO" id="GO:0006508">
    <property type="term" value="P:proteolysis"/>
    <property type="evidence" value="ECO:0007669"/>
    <property type="project" value="UniProtKB-KW"/>
</dbReference>
<protein>
    <submittedName>
        <fullName evidence="16">Penicillin-binding protein 2</fullName>
        <ecNumber evidence="16">2.4.1.129</ecNumber>
    </submittedName>
</protein>
<evidence type="ECO:0000256" key="6">
    <source>
        <dbReference type="ARBA" id="ARBA00022692"/>
    </source>
</evidence>
<dbReference type="Gene3D" id="3.40.710.10">
    <property type="entry name" value="DD-peptidase/beta-lactamase superfamily"/>
    <property type="match status" value="1"/>
</dbReference>
<keyword evidence="9" id="KW-0573">Peptidoglycan synthesis</keyword>
<keyword evidence="6 13" id="KW-0812">Transmembrane</keyword>
<keyword evidence="8" id="KW-0133">Cell shape</keyword>
<evidence type="ECO:0000259" key="14">
    <source>
        <dbReference type="Pfam" id="PF00905"/>
    </source>
</evidence>
<accession>D5EDV7</accession>
<dbReference type="HOGENOM" id="CLU_009289_1_2_0"/>
<evidence type="ECO:0000256" key="5">
    <source>
        <dbReference type="ARBA" id="ARBA00022670"/>
    </source>
</evidence>
<keyword evidence="3" id="KW-1003">Cell membrane</keyword>
<evidence type="ECO:0000256" key="1">
    <source>
        <dbReference type="ARBA" id="ARBA00004167"/>
    </source>
</evidence>
<dbReference type="GO" id="GO:0005886">
    <property type="term" value="C:plasma membrane"/>
    <property type="evidence" value="ECO:0007669"/>
    <property type="project" value="UniProtKB-SubCell"/>
</dbReference>
<evidence type="ECO:0000256" key="3">
    <source>
        <dbReference type="ARBA" id="ARBA00022475"/>
    </source>
</evidence>
<evidence type="ECO:0000256" key="11">
    <source>
        <dbReference type="ARBA" id="ARBA00023136"/>
    </source>
</evidence>
<dbReference type="NCBIfam" id="TIGR03423">
    <property type="entry name" value="pbp2_mrdA"/>
    <property type="match status" value="1"/>
</dbReference>
<proteinExistence type="predicted"/>
<dbReference type="Pfam" id="PF00905">
    <property type="entry name" value="Transpeptidase"/>
    <property type="match status" value="1"/>
</dbReference>
<dbReference type="GO" id="GO:0008360">
    <property type="term" value="P:regulation of cell shape"/>
    <property type="evidence" value="ECO:0007669"/>
    <property type="project" value="UniProtKB-KW"/>
</dbReference>
<dbReference type="OrthoDB" id="9770103at2"/>
<reference evidence="16 17" key="1">
    <citation type="journal article" date="2010" name="Stand. Genomic Sci.">
        <title>Complete genome sequence of Aminobacterium colombiense type strain (ALA-1).</title>
        <authorList>
            <person name="Chertkov O."/>
            <person name="Sikorski J."/>
            <person name="Brambilla E."/>
            <person name="Lapidus A."/>
            <person name="Copeland A."/>
            <person name="Glavina Del Rio T."/>
            <person name="Nolan M."/>
            <person name="Lucas S."/>
            <person name="Tice H."/>
            <person name="Cheng J.F."/>
            <person name="Han C."/>
            <person name="Detter J.C."/>
            <person name="Bruce D."/>
            <person name="Tapia R."/>
            <person name="Goodwin L."/>
            <person name="Pitluck S."/>
            <person name="Liolios K."/>
            <person name="Ivanova N."/>
            <person name="Mavromatis K."/>
            <person name="Ovchinnikova G."/>
            <person name="Pati A."/>
            <person name="Chen A."/>
            <person name="Palaniappan K."/>
            <person name="Land M."/>
            <person name="Hauser L."/>
            <person name="Chang Y.J."/>
            <person name="Jeffries C.D."/>
            <person name="Spring S."/>
            <person name="Rohde M."/>
            <person name="Goker M."/>
            <person name="Bristow J."/>
            <person name="Eisen J.A."/>
            <person name="Markowitz V."/>
            <person name="Hugenholtz P."/>
            <person name="Kyrpides N.C."/>
            <person name="Klenk H.P."/>
        </authorList>
    </citation>
    <scope>NUCLEOTIDE SEQUENCE [LARGE SCALE GENOMIC DNA]</scope>
    <source>
        <strain evidence="17">DSM 12261 / ALA-1</strain>
    </source>
</reference>
<dbReference type="SUPFAM" id="SSF56601">
    <property type="entry name" value="beta-lactamase/transpeptidase-like"/>
    <property type="match status" value="1"/>
</dbReference>
<dbReference type="GO" id="GO:0071555">
    <property type="term" value="P:cell wall organization"/>
    <property type="evidence" value="ECO:0007669"/>
    <property type="project" value="UniProtKB-KW"/>
</dbReference>
<feature type="transmembrane region" description="Helical" evidence="13">
    <location>
        <begin position="12"/>
        <end position="33"/>
    </location>
</feature>
<dbReference type="GO" id="GO:0009002">
    <property type="term" value="F:serine-type D-Ala-D-Ala carboxypeptidase activity"/>
    <property type="evidence" value="ECO:0007669"/>
    <property type="project" value="InterPro"/>
</dbReference>
<organism evidence="16 17">
    <name type="scientific">Aminobacterium colombiense (strain DSM 12261 / ALA-1)</name>
    <dbReference type="NCBI Taxonomy" id="572547"/>
    <lineage>
        <taxon>Bacteria</taxon>
        <taxon>Thermotogati</taxon>
        <taxon>Synergistota</taxon>
        <taxon>Synergistia</taxon>
        <taxon>Synergistales</taxon>
        <taxon>Aminobacteriaceae</taxon>
        <taxon>Aminobacterium</taxon>
    </lineage>
</organism>
<evidence type="ECO:0000256" key="2">
    <source>
        <dbReference type="ARBA" id="ARBA00004236"/>
    </source>
</evidence>
<gene>
    <name evidence="16" type="ordered locus">Amico_0604</name>
</gene>
<dbReference type="InterPro" id="IPR017790">
    <property type="entry name" value="Penicillin-binding_protein_2"/>
</dbReference>
<keyword evidence="17" id="KW-1185">Reference proteome</keyword>
<evidence type="ECO:0000256" key="12">
    <source>
        <dbReference type="ARBA" id="ARBA00023316"/>
    </source>
</evidence>